<dbReference type="PANTHER" id="PTHR11019">
    <property type="entry name" value="HTH-TYPE TRANSCRIPTIONAL REGULATOR NIMR"/>
    <property type="match status" value="1"/>
</dbReference>
<evidence type="ECO:0000313" key="6">
    <source>
        <dbReference type="EMBL" id="MEB4590676.1"/>
    </source>
</evidence>
<proteinExistence type="predicted"/>
<evidence type="ECO:0000259" key="5">
    <source>
        <dbReference type="PROSITE" id="PS01124"/>
    </source>
</evidence>
<evidence type="ECO:0000313" key="7">
    <source>
        <dbReference type="Proteomes" id="UP001308005"/>
    </source>
</evidence>
<dbReference type="InterPro" id="IPR009057">
    <property type="entry name" value="Homeodomain-like_sf"/>
</dbReference>
<protein>
    <submittedName>
        <fullName evidence="6">Helix-turn-helix transcriptional regulator</fullName>
    </submittedName>
</protein>
<dbReference type="PRINTS" id="PR00032">
    <property type="entry name" value="HTHARAC"/>
</dbReference>
<evidence type="ECO:0000256" key="2">
    <source>
        <dbReference type="ARBA" id="ARBA00023125"/>
    </source>
</evidence>
<dbReference type="EMBL" id="JAYMYJ010000051">
    <property type="protein sequence ID" value="MEB4590676.1"/>
    <property type="molecule type" value="Genomic_DNA"/>
</dbReference>
<evidence type="ECO:0000256" key="4">
    <source>
        <dbReference type="ARBA" id="ARBA00023163"/>
    </source>
</evidence>
<dbReference type="SUPFAM" id="SSF51182">
    <property type="entry name" value="RmlC-like cupins"/>
    <property type="match status" value="1"/>
</dbReference>
<feature type="domain" description="HTH araC/xylS-type" evidence="5">
    <location>
        <begin position="161"/>
        <end position="260"/>
    </location>
</feature>
<dbReference type="SUPFAM" id="SSF46689">
    <property type="entry name" value="Homeodomain-like"/>
    <property type="match status" value="1"/>
</dbReference>
<dbReference type="InterPro" id="IPR018062">
    <property type="entry name" value="HTH_AraC-typ_CS"/>
</dbReference>
<evidence type="ECO:0000256" key="1">
    <source>
        <dbReference type="ARBA" id="ARBA00023015"/>
    </source>
</evidence>
<comment type="caution">
    <text evidence="6">The sequence shown here is derived from an EMBL/GenBank/DDBJ whole genome shotgun (WGS) entry which is preliminary data.</text>
</comment>
<reference evidence="7" key="1">
    <citation type="submission" date="2023-07" db="EMBL/GenBank/DDBJ databases">
        <title>The carbon used by Thiothrix.</title>
        <authorList>
            <person name="Chen L."/>
        </authorList>
    </citation>
    <scope>NUCLEOTIDE SEQUENCE [LARGE SCALE GENOMIC DNA]</scope>
</reference>
<dbReference type="InterPro" id="IPR011051">
    <property type="entry name" value="RmlC_Cupin_sf"/>
</dbReference>
<dbReference type="Proteomes" id="UP001308005">
    <property type="component" value="Unassembled WGS sequence"/>
</dbReference>
<dbReference type="CDD" id="cd06124">
    <property type="entry name" value="cupin_NimR-like_N"/>
    <property type="match status" value="1"/>
</dbReference>
<keyword evidence="3" id="KW-0010">Activator</keyword>
<keyword evidence="1" id="KW-0805">Transcription regulation</keyword>
<dbReference type="SMART" id="SM00342">
    <property type="entry name" value="HTH_ARAC"/>
    <property type="match status" value="1"/>
</dbReference>
<dbReference type="Gene3D" id="2.60.120.10">
    <property type="entry name" value="Jelly Rolls"/>
    <property type="match status" value="1"/>
</dbReference>
<dbReference type="InterPro" id="IPR003313">
    <property type="entry name" value="AraC-bd"/>
</dbReference>
<dbReference type="Gene3D" id="1.10.10.60">
    <property type="entry name" value="Homeodomain-like"/>
    <property type="match status" value="2"/>
</dbReference>
<dbReference type="InterPro" id="IPR018060">
    <property type="entry name" value="HTH_AraC"/>
</dbReference>
<evidence type="ECO:0000256" key="3">
    <source>
        <dbReference type="ARBA" id="ARBA00023159"/>
    </source>
</evidence>
<dbReference type="PROSITE" id="PS01124">
    <property type="entry name" value="HTH_ARAC_FAMILY_2"/>
    <property type="match status" value="1"/>
</dbReference>
<dbReference type="Pfam" id="PF02311">
    <property type="entry name" value="AraC_binding"/>
    <property type="match status" value="1"/>
</dbReference>
<dbReference type="InterPro" id="IPR014710">
    <property type="entry name" value="RmlC-like_jellyroll"/>
</dbReference>
<name>A0ABU6CVR5_9GAMM</name>
<dbReference type="InterPro" id="IPR020449">
    <property type="entry name" value="Tscrpt_reg_AraC-type_HTH"/>
</dbReference>
<dbReference type="Pfam" id="PF12833">
    <property type="entry name" value="HTH_18"/>
    <property type="match status" value="1"/>
</dbReference>
<dbReference type="RefSeq" id="WP_324694039.1">
    <property type="nucleotide sequence ID" value="NZ_JAYMYJ010000051.1"/>
</dbReference>
<keyword evidence="7" id="KW-1185">Reference proteome</keyword>
<keyword evidence="2" id="KW-0238">DNA-binding</keyword>
<organism evidence="6 7">
    <name type="scientific">Candidatus Thiothrix phosphatis</name>
    <dbReference type="NCBI Taxonomy" id="3112415"/>
    <lineage>
        <taxon>Bacteria</taxon>
        <taxon>Pseudomonadati</taxon>
        <taxon>Pseudomonadota</taxon>
        <taxon>Gammaproteobacteria</taxon>
        <taxon>Thiotrichales</taxon>
        <taxon>Thiotrichaceae</taxon>
        <taxon>Thiothrix</taxon>
    </lineage>
</organism>
<gene>
    <name evidence="6" type="ORF">VSS37_06775</name>
</gene>
<dbReference type="PANTHER" id="PTHR11019:SF159">
    <property type="entry name" value="TRANSCRIPTIONAL REGULATOR-RELATED"/>
    <property type="match status" value="1"/>
</dbReference>
<accession>A0ABU6CVR5</accession>
<reference evidence="6 7" key="2">
    <citation type="submission" date="2024-01" db="EMBL/GenBank/DDBJ databases">
        <authorList>
            <person name="Xie X."/>
        </authorList>
    </citation>
    <scope>NUCLEOTIDE SEQUENCE [LARGE SCALE GENOMIC DNA]</scope>
    <source>
        <strain evidence="6">SCUT-1</strain>
    </source>
</reference>
<sequence length="260" mass="28478">MDTHPHYGFCQGQGLDQGVTPVNGKAIDYPSDHQVPEHSHPTAQLIHAVQGVMVVATGDSRWIVPPTRGLWMPADTRHRLRMVGDVKVRTVYIRPDASEHLPTACCVVGVSPLLRELILAAIKVQQPYAPDSRDGRLMSLLLDEVAVLPHLPLCLPQPSDPELLALCETLLAAPDDDSTLSGWAAQLGVDARTIQRRFARQTGMTFGQWRQQARLITALEQLAGGAKVIDVALNLGYNSPSAFATMFKRQFGTTPSAYFR</sequence>
<keyword evidence="4" id="KW-0804">Transcription</keyword>
<dbReference type="PROSITE" id="PS00041">
    <property type="entry name" value="HTH_ARAC_FAMILY_1"/>
    <property type="match status" value="1"/>
</dbReference>